<sequence>MIGSSGATAPAAESVCDNFEIAPNREMGLCWQTDIAVHPNPLLYQSTGPSSSWGRPRAEEIMVDGFSRSASHDVWTLFCVDGCNTWCFQNQIRQGLDSNELIVSFRRAVLSLGPHSKISSAMPSRQSLVPTAPSGTLSLVISRLESRAKASDPITGCGQQLHGAAPGFHSWNAQSTIFNSGGPPDMLPTIAPGATPGTNDMAPMSREVVRFRSDDAFT</sequence>
<reference evidence="1 2" key="1">
    <citation type="submission" date="2020-01" db="EMBL/GenBank/DDBJ databases">
        <title>Identification and distribution of gene clusters putatively required for synthesis of sphingolipid metabolism inhibitors in phylogenetically diverse species of the filamentous fungus Fusarium.</title>
        <authorList>
            <person name="Kim H.-S."/>
            <person name="Busman M."/>
            <person name="Brown D.W."/>
            <person name="Divon H."/>
            <person name="Uhlig S."/>
            <person name="Proctor R.H."/>
        </authorList>
    </citation>
    <scope>NUCLEOTIDE SEQUENCE [LARGE SCALE GENOMIC DNA]</scope>
    <source>
        <strain evidence="1 2">NRRL 20459</strain>
    </source>
</reference>
<organism evidence="1 2">
    <name type="scientific">Fusarium albosuccineum</name>
    <dbReference type="NCBI Taxonomy" id="1237068"/>
    <lineage>
        <taxon>Eukaryota</taxon>
        <taxon>Fungi</taxon>
        <taxon>Dikarya</taxon>
        <taxon>Ascomycota</taxon>
        <taxon>Pezizomycotina</taxon>
        <taxon>Sordariomycetes</taxon>
        <taxon>Hypocreomycetidae</taxon>
        <taxon>Hypocreales</taxon>
        <taxon>Nectriaceae</taxon>
        <taxon>Fusarium</taxon>
        <taxon>Fusarium decemcellulare species complex</taxon>
    </lineage>
</organism>
<evidence type="ECO:0000313" key="2">
    <source>
        <dbReference type="Proteomes" id="UP000554235"/>
    </source>
</evidence>
<evidence type="ECO:0000313" key="1">
    <source>
        <dbReference type="EMBL" id="KAF4470331.1"/>
    </source>
</evidence>
<keyword evidence="2" id="KW-1185">Reference proteome</keyword>
<proteinExistence type="predicted"/>
<comment type="caution">
    <text evidence="1">The sequence shown here is derived from an EMBL/GenBank/DDBJ whole genome shotgun (WGS) entry which is preliminary data.</text>
</comment>
<name>A0A8H4LKD1_9HYPO</name>
<accession>A0A8H4LKD1</accession>
<dbReference type="Proteomes" id="UP000554235">
    <property type="component" value="Unassembled WGS sequence"/>
</dbReference>
<gene>
    <name evidence="1" type="ORF">FALBO_2779</name>
</gene>
<protein>
    <submittedName>
        <fullName evidence="1">Uncharacterized protein</fullName>
    </submittedName>
</protein>
<dbReference type="AlphaFoldDB" id="A0A8H4LKD1"/>
<dbReference type="EMBL" id="JAADYS010000367">
    <property type="protein sequence ID" value="KAF4470331.1"/>
    <property type="molecule type" value="Genomic_DNA"/>
</dbReference>